<dbReference type="InterPro" id="IPR036188">
    <property type="entry name" value="FAD/NAD-bd_sf"/>
</dbReference>
<dbReference type="SUPFAM" id="SSF51905">
    <property type="entry name" value="FAD/NAD(P)-binding domain"/>
    <property type="match status" value="1"/>
</dbReference>
<dbReference type="InterPro" id="IPR027477">
    <property type="entry name" value="Succ_DH/fumarate_Rdtase_cat_sf"/>
</dbReference>
<evidence type="ECO:0000256" key="1">
    <source>
        <dbReference type="ARBA" id="ARBA00001974"/>
    </source>
</evidence>
<dbReference type="InterPro" id="IPR003953">
    <property type="entry name" value="FAD-dep_OxRdtase_2_FAD-bd"/>
</dbReference>
<gene>
    <name evidence="6" type="ORF">M422DRAFT_33943</name>
</gene>
<comment type="cofactor">
    <cofactor evidence="1">
        <name>FAD</name>
        <dbReference type="ChEBI" id="CHEBI:57692"/>
    </cofactor>
</comment>
<evidence type="ECO:0000313" key="7">
    <source>
        <dbReference type="Proteomes" id="UP000054279"/>
    </source>
</evidence>
<dbReference type="InterPro" id="IPR050315">
    <property type="entry name" value="FAD-oxidoreductase_2"/>
</dbReference>
<dbReference type="GO" id="GO:0016491">
    <property type="term" value="F:oxidoreductase activity"/>
    <property type="evidence" value="ECO:0007669"/>
    <property type="project" value="UniProtKB-KW"/>
</dbReference>
<organism evidence="6 7">
    <name type="scientific">Sphaerobolus stellatus (strain SS14)</name>
    <dbReference type="NCBI Taxonomy" id="990650"/>
    <lineage>
        <taxon>Eukaryota</taxon>
        <taxon>Fungi</taxon>
        <taxon>Dikarya</taxon>
        <taxon>Basidiomycota</taxon>
        <taxon>Agaricomycotina</taxon>
        <taxon>Agaricomycetes</taxon>
        <taxon>Phallomycetidae</taxon>
        <taxon>Geastrales</taxon>
        <taxon>Sphaerobolaceae</taxon>
        <taxon>Sphaerobolus</taxon>
    </lineage>
</organism>
<dbReference type="AlphaFoldDB" id="A0A0C9V666"/>
<accession>A0A0C9V666</accession>
<evidence type="ECO:0000313" key="6">
    <source>
        <dbReference type="EMBL" id="KIJ37087.1"/>
    </source>
</evidence>
<evidence type="ECO:0000256" key="3">
    <source>
        <dbReference type="ARBA" id="ARBA00022827"/>
    </source>
</evidence>
<evidence type="ECO:0000256" key="2">
    <source>
        <dbReference type="ARBA" id="ARBA00022630"/>
    </source>
</evidence>
<keyword evidence="4" id="KW-0560">Oxidoreductase</keyword>
<dbReference type="NCBIfam" id="NF006130">
    <property type="entry name" value="PRK08274.1"/>
    <property type="match status" value="1"/>
</dbReference>
<dbReference type="PANTHER" id="PTHR43400">
    <property type="entry name" value="FUMARATE REDUCTASE"/>
    <property type="match status" value="1"/>
</dbReference>
<dbReference type="Gene3D" id="3.50.50.60">
    <property type="entry name" value="FAD/NAD(P)-binding domain"/>
    <property type="match status" value="1"/>
</dbReference>
<dbReference type="Gene3D" id="3.90.700.10">
    <property type="entry name" value="Succinate dehydrogenase/fumarate reductase flavoprotein, catalytic domain"/>
    <property type="match status" value="1"/>
</dbReference>
<feature type="domain" description="FAD-dependent oxidoreductase 2 FAD-binding" evidence="5">
    <location>
        <begin position="9"/>
        <end position="506"/>
    </location>
</feature>
<dbReference type="EMBL" id="KN837172">
    <property type="protein sequence ID" value="KIJ37087.1"/>
    <property type="molecule type" value="Genomic_DNA"/>
</dbReference>
<dbReference type="HOGENOM" id="CLU_011398_4_6_1"/>
<evidence type="ECO:0000259" key="5">
    <source>
        <dbReference type="Pfam" id="PF00890"/>
    </source>
</evidence>
<dbReference type="SUPFAM" id="SSF56425">
    <property type="entry name" value="Succinate dehydrogenase/fumarate reductase flavoprotein, catalytic domain"/>
    <property type="match status" value="1"/>
</dbReference>
<sequence length="530" mass="58078">MSPRSTTYDCIILGTGNAGLCSAISAVEAGCNPSKVLIIDKAPQEWAGGNSYFTAGAFRVCHGGLQDLLPVVKKMETDQNRLNIIDMEPYTKEDFAGDILRLGRRKSNLELVNTLVNDSREILGWLADSIGVRYVFSSHRQAYDVGGRIKFWGGMVLAVHDGGKGLIEDELKKANELGIQFRFDTIVTGLLVEDDQRIRGVKAISCQDPTKEDIIKAKTVILAAGGYEANQELRLKYLGPGWQHAHVRGTPYNKGDGFKLVLDLPENLRPSLVGDWAGCHATCWDFNSPKDAGERDLTNQYTKSGYPLGLMINSAGKRYVDEGADFRNYTYAIYGKATLQQPGGFAFQVWDQKGTALLRIEEYGDDVTTNIRADSLEELATLLKHEGLQAPQAFLETIQEYNKAVESFNKEFTNVKFDPAVKDGLGTQSSGRKLDIPKSNWALPLTEGPFVAVKITCGITFTFGGLPIDPVTANVLKAESKEKIDGLYCTGEMIGDLYWENYPGGSGLTAGAVFGRRAGREAGRRAKTQS</sequence>
<dbReference type="PANTHER" id="PTHR43400:SF7">
    <property type="entry name" value="FAD-DEPENDENT OXIDOREDUCTASE 2 FAD BINDING DOMAIN-CONTAINING PROTEIN"/>
    <property type="match status" value="1"/>
</dbReference>
<dbReference type="Pfam" id="PF00890">
    <property type="entry name" value="FAD_binding_2"/>
    <property type="match status" value="1"/>
</dbReference>
<protein>
    <recommendedName>
        <fullName evidence="5">FAD-dependent oxidoreductase 2 FAD-binding domain-containing protein</fullName>
    </recommendedName>
</protein>
<reference evidence="6 7" key="1">
    <citation type="submission" date="2014-06" db="EMBL/GenBank/DDBJ databases">
        <title>Evolutionary Origins and Diversification of the Mycorrhizal Mutualists.</title>
        <authorList>
            <consortium name="DOE Joint Genome Institute"/>
            <consortium name="Mycorrhizal Genomics Consortium"/>
            <person name="Kohler A."/>
            <person name="Kuo A."/>
            <person name="Nagy L.G."/>
            <person name="Floudas D."/>
            <person name="Copeland A."/>
            <person name="Barry K.W."/>
            <person name="Cichocki N."/>
            <person name="Veneault-Fourrey C."/>
            <person name="LaButti K."/>
            <person name="Lindquist E.A."/>
            <person name="Lipzen A."/>
            <person name="Lundell T."/>
            <person name="Morin E."/>
            <person name="Murat C."/>
            <person name="Riley R."/>
            <person name="Ohm R."/>
            <person name="Sun H."/>
            <person name="Tunlid A."/>
            <person name="Henrissat B."/>
            <person name="Grigoriev I.V."/>
            <person name="Hibbett D.S."/>
            <person name="Martin F."/>
        </authorList>
    </citation>
    <scope>NUCLEOTIDE SEQUENCE [LARGE SCALE GENOMIC DNA]</scope>
    <source>
        <strain evidence="6 7">SS14</strain>
    </source>
</reference>
<keyword evidence="7" id="KW-1185">Reference proteome</keyword>
<keyword evidence="3" id="KW-0274">FAD</keyword>
<dbReference type="Proteomes" id="UP000054279">
    <property type="component" value="Unassembled WGS sequence"/>
</dbReference>
<name>A0A0C9V666_SPHS4</name>
<keyword evidence="2" id="KW-0285">Flavoprotein</keyword>
<proteinExistence type="predicted"/>
<evidence type="ECO:0000256" key="4">
    <source>
        <dbReference type="ARBA" id="ARBA00023002"/>
    </source>
</evidence>
<dbReference type="OrthoDB" id="7777654at2759"/>